<proteinExistence type="predicted"/>
<name>A0ABQ0I1Y3_9ALTE</name>
<keyword evidence="2" id="KW-1185">Reference proteome</keyword>
<dbReference type="RefSeq" id="WP_008302154.1">
    <property type="nucleotide sequence ID" value="NZ_BAEK01000007.1"/>
</dbReference>
<sequence length="226" mass="25118">MSHYIEFDREVVSTSMASMCESVIASLTVNEGFQSHISNMDLLFALQNGGDKNVICSVSNAVRRRWELTTVSKNPKGLLVSAVNKTLKHCVTGALRVRGKRIKASSYVGLWEKAVRDSKCVHPWTAANALYNVEITKLGIEVLKDFSFGELCLDWMHRFDCFVPTSDRFVIGTPRSQVEAMAIFAVIYTLSDSWEQSIDFAVSTIASTSLANTHGMSKLSHLKVMD</sequence>
<organism evidence="1 2">
    <name type="scientific">Paraglaciecola agarilytica NO2</name>
    <dbReference type="NCBI Taxonomy" id="1125747"/>
    <lineage>
        <taxon>Bacteria</taxon>
        <taxon>Pseudomonadati</taxon>
        <taxon>Pseudomonadota</taxon>
        <taxon>Gammaproteobacteria</taxon>
        <taxon>Alteromonadales</taxon>
        <taxon>Alteromonadaceae</taxon>
        <taxon>Paraglaciecola</taxon>
    </lineage>
</organism>
<reference evidence="1 2" key="1">
    <citation type="journal article" date="2014" name="Environ. Microbiol.">
        <title>Comparative genomics of the marine bacterial genus Glaciecola reveals the high degree of genomic diversity and genomic characteristic for cold adaptation.</title>
        <authorList>
            <person name="Qin Q.L."/>
            <person name="Xie B.B."/>
            <person name="Yu Y."/>
            <person name="Shu Y.L."/>
            <person name="Rong J.C."/>
            <person name="Zhang Y.J."/>
            <person name="Zhao D.L."/>
            <person name="Chen X.L."/>
            <person name="Zhang X.Y."/>
            <person name="Chen B."/>
            <person name="Zhou B.C."/>
            <person name="Zhang Y.Z."/>
        </authorList>
    </citation>
    <scope>NUCLEOTIDE SEQUENCE [LARGE SCALE GENOMIC DNA]</scope>
    <source>
        <strain evidence="1 2">NO2</strain>
    </source>
</reference>
<gene>
    <name evidence="1" type="ORF">GAGA_0460</name>
</gene>
<comment type="caution">
    <text evidence="1">The sequence shown here is derived from an EMBL/GenBank/DDBJ whole genome shotgun (WGS) entry which is preliminary data.</text>
</comment>
<protein>
    <submittedName>
        <fullName evidence="1">Uncharacterized protein</fullName>
    </submittedName>
</protein>
<evidence type="ECO:0000313" key="1">
    <source>
        <dbReference type="EMBL" id="GAC03325.1"/>
    </source>
</evidence>
<evidence type="ECO:0000313" key="2">
    <source>
        <dbReference type="Proteomes" id="UP000008372"/>
    </source>
</evidence>
<dbReference type="EMBL" id="BAEK01000007">
    <property type="protein sequence ID" value="GAC03325.1"/>
    <property type="molecule type" value="Genomic_DNA"/>
</dbReference>
<accession>A0ABQ0I1Y3</accession>
<dbReference type="Proteomes" id="UP000008372">
    <property type="component" value="Unassembled WGS sequence"/>
</dbReference>